<name>A0A0F9TNF7_9ZZZZ</name>
<reference evidence="1" key="1">
    <citation type="journal article" date="2015" name="Nature">
        <title>Complex archaea that bridge the gap between prokaryotes and eukaryotes.</title>
        <authorList>
            <person name="Spang A."/>
            <person name="Saw J.H."/>
            <person name="Jorgensen S.L."/>
            <person name="Zaremba-Niedzwiedzka K."/>
            <person name="Martijn J."/>
            <person name="Lind A.E."/>
            <person name="van Eijk R."/>
            <person name="Schleper C."/>
            <person name="Guy L."/>
            <person name="Ettema T.J."/>
        </authorList>
    </citation>
    <scope>NUCLEOTIDE SEQUENCE</scope>
</reference>
<gene>
    <name evidence="1" type="ORF">LCGC14_0326050</name>
</gene>
<protein>
    <submittedName>
        <fullName evidence="1">Uncharacterized protein</fullName>
    </submittedName>
</protein>
<organism evidence="1">
    <name type="scientific">marine sediment metagenome</name>
    <dbReference type="NCBI Taxonomy" id="412755"/>
    <lineage>
        <taxon>unclassified sequences</taxon>
        <taxon>metagenomes</taxon>
        <taxon>ecological metagenomes</taxon>
    </lineage>
</organism>
<evidence type="ECO:0000313" key="1">
    <source>
        <dbReference type="EMBL" id="KKN80799.1"/>
    </source>
</evidence>
<dbReference type="EMBL" id="LAZR01000225">
    <property type="protein sequence ID" value="KKN80799.1"/>
    <property type="molecule type" value="Genomic_DNA"/>
</dbReference>
<accession>A0A0F9TNF7</accession>
<sequence>MAELRWQKSPPDEPGDWLWVENTAGRAKRGGFCSVAANGAIFFWSSTGEPIPLATTAWAKIELPCECGDPAPTSVTIELLGERGDSVAAPVPNSAETSTD</sequence>
<dbReference type="AlphaFoldDB" id="A0A0F9TNF7"/>
<proteinExistence type="predicted"/>
<comment type="caution">
    <text evidence="1">The sequence shown here is derived from an EMBL/GenBank/DDBJ whole genome shotgun (WGS) entry which is preliminary data.</text>
</comment>